<dbReference type="AlphaFoldDB" id="A0A381S510"/>
<reference evidence="1" key="1">
    <citation type="submission" date="2018-05" db="EMBL/GenBank/DDBJ databases">
        <authorList>
            <person name="Lanie J.A."/>
            <person name="Ng W.-L."/>
            <person name="Kazmierczak K.M."/>
            <person name="Andrzejewski T.M."/>
            <person name="Davidsen T.M."/>
            <person name="Wayne K.J."/>
            <person name="Tettelin H."/>
            <person name="Glass J.I."/>
            <person name="Rusch D."/>
            <person name="Podicherti R."/>
            <person name="Tsui H.-C.T."/>
            <person name="Winkler M.E."/>
        </authorList>
    </citation>
    <scope>NUCLEOTIDE SEQUENCE</scope>
</reference>
<protein>
    <submittedName>
        <fullName evidence="1">Uncharacterized protein</fullName>
    </submittedName>
</protein>
<gene>
    <name evidence="1" type="ORF">METZ01_LOCUS52039</name>
</gene>
<accession>A0A381S510</accession>
<proteinExistence type="predicted"/>
<organism evidence="1">
    <name type="scientific">marine metagenome</name>
    <dbReference type="NCBI Taxonomy" id="408172"/>
    <lineage>
        <taxon>unclassified sequences</taxon>
        <taxon>metagenomes</taxon>
        <taxon>ecological metagenomes</taxon>
    </lineage>
</organism>
<dbReference type="EMBL" id="UINC01002677">
    <property type="protein sequence ID" value="SUZ99185.1"/>
    <property type="molecule type" value="Genomic_DNA"/>
</dbReference>
<sequence>MEEFSDMHLVKNKYCESAVMVNAAGASDCAQGDGTCVLDQKNISYFFS</sequence>
<evidence type="ECO:0000313" key="1">
    <source>
        <dbReference type="EMBL" id="SUZ99185.1"/>
    </source>
</evidence>
<name>A0A381S510_9ZZZZ</name>